<evidence type="ECO:0000313" key="6">
    <source>
        <dbReference type="EMBL" id="MEJ2888839.1"/>
    </source>
</evidence>
<dbReference type="PANTHER" id="PTHR46796:SF12">
    <property type="entry name" value="HTH-TYPE DNA-BINDING TRANSCRIPTIONAL ACTIVATOR EUTR"/>
    <property type="match status" value="1"/>
</dbReference>
<dbReference type="Gene3D" id="1.10.10.60">
    <property type="entry name" value="Homeodomain-like"/>
    <property type="match status" value="1"/>
</dbReference>
<dbReference type="SUPFAM" id="SSF46689">
    <property type="entry name" value="Homeodomain-like"/>
    <property type="match status" value="2"/>
</dbReference>
<organism evidence="6 7">
    <name type="scientific">Actinomycetospora aeridis</name>
    <dbReference type="NCBI Taxonomy" id="3129231"/>
    <lineage>
        <taxon>Bacteria</taxon>
        <taxon>Bacillati</taxon>
        <taxon>Actinomycetota</taxon>
        <taxon>Actinomycetes</taxon>
        <taxon>Pseudonocardiales</taxon>
        <taxon>Pseudonocardiaceae</taxon>
        <taxon>Actinomycetospora</taxon>
    </lineage>
</organism>
<dbReference type="RefSeq" id="WP_337715761.1">
    <property type="nucleotide sequence ID" value="NZ_JBBEGL010000005.1"/>
</dbReference>
<sequence length="337" mass="36692">MHPENDPPDDGGDGGPVVRRRFTASGTDEAVELMRSTYGDQQPRFAAPRRDARLSIASRAVETPRGGFCVDRVRHSVGMDVRCAPVPRTTVLMPITGRARFVCGPEEATGLRMIPSWEGFDSDWDDEVDVVGQAIDADAVQRIGAELSGLAASEVRFWSMHPLDAAREQYFLRSLSHLGRDTLANPTALSSTLVQVETLRHLATTVLLTFPNTALDAARDTTRGGPGRAEPATVRRAVAYIEEHAHEPVGLDDIAAAARIGARGLQHAFARHRETTPLGHLRRVRLDRAHRELRGGDPTAGDTVAAVAARWGFVHGGRFSAEYRHVYGCTPSDTLRA</sequence>
<reference evidence="6 7" key="1">
    <citation type="submission" date="2024-03" db="EMBL/GenBank/DDBJ databases">
        <title>Actinomycetospora sp. OC33-EN06, a novel actinomycete isolated from wild orchid (Aerides multiflora).</title>
        <authorList>
            <person name="Suriyachadkun C."/>
        </authorList>
    </citation>
    <scope>NUCLEOTIDE SEQUENCE [LARGE SCALE GENOMIC DNA]</scope>
    <source>
        <strain evidence="6 7">OC33-EN06</strain>
    </source>
</reference>
<evidence type="ECO:0000259" key="5">
    <source>
        <dbReference type="PROSITE" id="PS01124"/>
    </source>
</evidence>
<dbReference type="PANTHER" id="PTHR46796">
    <property type="entry name" value="HTH-TYPE TRANSCRIPTIONAL ACTIVATOR RHAS-RELATED"/>
    <property type="match status" value="1"/>
</dbReference>
<keyword evidence="1" id="KW-0805">Transcription regulation</keyword>
<feature type="domain" description="HTH araC/xylS-type" evidence="5">
    <location>
        <begin position="235"/>
        <end position="337"/>
    </location>
</feature>
<evidence type="ECO:0000256" key="4">
    <source>
        <dbReference type="SAM" id="MobiDB-lite"/>
    </source>
</evidence>
<evidence type="ECO:0000256" key="3">
    <source>
        <dbReference type="ARBA" id="ARBA00023163"/>
    </source>
</evidence>
<feature type="compositionally biased region" description="Acidic residues" evidence="4">
    <location>
        <begin position="1"/>
        <end position="12"/>
    </location>
</feature>
<keyword evidence="7" id="KW-1185">Reference proteome</keyword>
<accession>A0ABU8NA81</accession>
<dbReference type="Proteomes" id="UP001370100">
    <property type="component" value="Unassembled WGS sequence"/>
</dbReference>
<evidence type="ECO:0000313" key="7">
    <source>
        <dbReference type="Proteomes" id="UP001370100"/>
    </source>
</evidence>
<proteinExistence type="predicted"/>
<gene>
    <name evidence="6" type="ORF">WCD41_20435</name>
</gene>
<comment type="caution">
    <text evidence="6">The sequence shown here is derived from an EMBL/GenBank/DDBJ whole genome shotgun (WGS) entry which is preliminary data.</text>
</comment>
<name>A0ABU8NA81_9PSEU</name>
<dbReference type="InterPro" id="IPR050204">
    <property type="entry name" value="AraC_XylS_family_regulators"/>
</dbReference>
<dbReference type="EMBL" id="JBBEGL010000005">
    <property type="protein sequence ID" value="MEJ2888839.1"/>
    <property type="molecule type" value="Genomic_DNA"/>
</dbReference>
<dbReference type="PROSITE" id="PS01124">
    <property type="entry name" value="HTH_ARAC_FAMILY_2"/>
    <property type="match status" value="1"/>
</dbReference>
<feature type="region of interest" description="Disordered" evidence="4">
    <location>
        <begin position="1"/>
        <end position="20"/>
    </location>
</feature>
<evidence type="ECO:0000256" key="1">
    <source>
        <dbReference type="ARBA" id="ARBA00023015"/>
    </source>
</evidence>
<dbReference type="InterPro" id="IPR018060">
    <property type="entry name" value="HTH_AraC"/>
</dbReference>
<dbReference type="SMART" id="SM00342">
    <property type="entry name" value="HTH_ARAC"/>
    <property type="match status" value="1"/>
</dbReference>
<dbReference type="InterPro" id="IPR009057">
    <property type="entry name" value="Homeodomain-like_sf"/>
</dbReference>
<keyword evidence="3" id="KW-0804">Transcription</keyword>
<dbReference type="Pfam" id="PF12833">
    <property type="entry name" value="HTH_18"/>
    <property type="match status" value="1"/>
</dbReference>
<evidence type="ECO:0000256" key="2">
    <source>
        <dbReference type="ARBA" id="ARBA00023125"/>
    </source>
</evidence>
<keyword evidence="2" id="KW-0238">DNA-binding</keyword>
<protein>
    <submittedName>
        <fullName evidence="6">AraC family transcriptional regulator</fullName>
    </submittedName>
</protein>